<sequence length="537" mass="60839">MWREDRTEYLRSNRDYSCLFDGDEAAQEQSRRKSNLSSTGGRRGEESSKFSNDVKHERQEYLDRRQRLKELERQKLKGKLGSRPHNHHDGAQEETVHHSAQDREKRPQPHSKNRSFGSFFGPSEPIVAKRIIDEAAAREGDENASKKASASSSRPSSKLSSAGAHKSGDRHIPKSAKPVNEAMLKVKRLKEARDYSFLMSDAPDELPMKKPSTPSKPGRSPGMVTTLDRVQLSRDARPSSKTSKHVSTSVSKVTSSSSRPSQQSQARQSLNLQKERPKPDPRLKSSVSSKPSVQKNTSGKSREAPVQDRFKRPEPSRIPSKLPQNKVTSGSAQQKSVERRFVEFRKEANRNSTGAANGSERNRLNNQHTAPAPGRTQGVMKKGTNTTPSSKPRPSSATDLRQHHEHPRQVRVVSKVPVKATPTTMNKMKRPDAQRRWQAEDEEESSDSFISDEDEADTRGYSGVSSMIREMFRYNPNKYRDIDDEDDRNMEVGFNKIQAEERRSAKIAREEDEREQELIEAEERAERARKAKKRKLG</sequence>
<feature type="region of interest" description="Disordered" evidence="4">
    <location>
        <begin position="199"/>
        <end position="462"/>
    </location>
</feature>
<evidence type="ECO:0000313" key="5">
    <source>
        <dbReference type="EMBL" id="CAK9265561.1"/>
    </source>
</evidence>
<feature type="coiled-coil region" evidence="3">
    <location>
        <begin position="504"/>
        <end position="535"/>
    </location>
</feature>
<feature type="compositionally biased region" description="Basic and acidic residues" evidence="4">
    <location>
        <begin position="1"/>
        <end position="14"/>
    </location>
</feature>
<evidence type="ECO:0000256" key="1">
    <source>
        <dbReference type="ARBA" id="ARBA00006461"/>
    </source>
</evidence>
<feature type="compositionally biased region" description="Basic and acidic residues" evidence="4">
    <location>
        <begin position="336"/>
        <end position="349"/>
    </location>
</feature>
<feature type="compositionally biased region" description="Polar residues" evidence="4">
    <location>
        <begin position="322"/>
        <end position="335"/>
    </location>
</feature>
<feature type="compositionally biased region" description="Polar residues" evidence="4">
    <location>
        <begin position="383"/>
        <end position="399"/>
    </location>
</feature>
<feature type="compositionally biased region" description="Basic and acidic residues" evidence="4">
    <location>
        <begin position="300"/>
        <end position="315"/>
    </location>
</feature>
<organism evidence="5 6">
    <name type="scientific">Sphagnum jensenii</name>
    <dbReference type="NCBI Taxonomy" id="128206"/>
    <lineage>
        <taxon>Eukaryota</taxon>
        <taxon>Viridiplantae</taxon>
        <taxon>Streptophyta</taxon>
        <taxon>Embryophyta</taxon>
        <taxon>Bryophyta</taxon>
        <taxon>Sphagnophytina</taxon>
        <taxon>Sphagnopsida</taxon>
        <taxon>Sphagnales</taxon>
        <taxon>Sphagnaceae</taxon>
        <taxon>Sphagnum</taxon>
    </lineage>
</organism>
<proteinExistence type="inferred from homology"/>
<evidence type="ECO:0000256" key="3">
    <source>
        <dbReference type="SAM" id="Coils"/>
    </source>
</evidence>
<comment type="similarity">
    <text evidence="1">Belongs to the SPT2 family.</text>
</comment>
<accession>A0ABP0WHC4</accession>
<dbReference type="InterPro" id="IPR013256">
    <property type="entry name" value="Chromatin_SPT2"/>
</dbReference>
<gene>
    <name evidence="5" type="ORF">CSSPJE1EN1_LOCUS11039</name>
</gene>
<feature type="compositionally biased region" description="Low complexity" evidence="4">
    <location>
        <begin position="146"/>
        <end position="164"/>
    </location>
</feature>
<feature type="compositionally biased region" description="Basic and acidic residues" evidence="4">
    <location>
        <begin position="42"/>
        <end position="75"/>
    </location>
</feature>
<evidence type="ECO:0000313" key="6">
    <source>
        <dbReference type="Proteomes" id="UP001497444"/>
    </source>
</evidence>
<feature type="compositionally biased region" description="Low complexity" evidence="4">
    <location>
        <begin position="284"/>
        <end position="293"/>
    </location>
</feature>
<feature type="region of interest" description="Disordered" evidence="4">
    <location>
        <begin position="1"/>
        <end position="185"/>
    </location>
</feature>
<dbReference type="Proteomes" id="UP001497444">
    <property type="component" value="Chromosome 17"/>
</dbReference>
<dbReference type="PANTHER" id="PTHR22691">
    <property type="entry name" value="YEAST SPT2-RELATED"/>
    <property type="match status" value="1"/>
</dbReference>
<feature type="compositionally biased region" description="Acidic residues" evidence="4">
    <location>
        <begin position="440"/>
        <end position="456"/>
    </location>
</feature>
<keyword evidence="2 3" id="KW-0175">Coiled coil</keyword>
<dbReference type="EMBL" id="OZ020112">
    <property type="protein sequence ID" value="CAK9265561.1"/>
    <property type="molecule type" value="Genomic_DNA"/>
</dbReference>
<keyword evidence="6" id="KW-1185">Reference proteome</keyword>
<evidence type="ECO:0008006" key="7">
    <source>
        <dbReference type="Google" id="ProtNLM"/>
    </source>
</evidence>
<feature type="compositionally biased region" description="Basic residues" evidence="4">
    <location>
        <begin position="76"/>
        <end position="86"/>
    </location>
</feature>
<evidence type="ECO:0000256" key="2">
    <source>
        <dbReference type="ARBA" id="ARBA00023054"/>
    </source>
</evidence>
<feature type="compositionally biased region" description="Basic and acidic residues" evidence="4">
    <location>
        <begin position="87"/>
        <end position="107"/>
    </location>
</feature>
<feature type="compositionally biased region" description="Basic and acidic residues" evidence="4">
    <location>
        <begin position="429"/>
        <end position="439"/>
    </location>
</feature>
<reference evidence="5" key="1">
    <citation type="submission" date="2024-02" db="EMBL/GenBank/DDBJ databases">
        <authorList>
            <consortium name="ELIXIR-Norway"/>
            <consortium name="Elixir Norway"/>
        </authorList>
    </citation>
    <scope>NUCLEOTIDE SEQUENCE</scope>
</reference>
<dbReference type="Pfam" id="PF08243">
    <property type="entry name" value="SPT2"/>
    <property type="match status" value="1"/>
</dbReference>
<dbReference type="SMART" id="SM00784">
    <property type="entry name" value="SPT2"/>
    <property type="match status" value="1"/>
</dbReference>
<feature type="compositionally biased region" description="Basic and acidic residues" evidence="4">
    <location>
        <begin position="273"/>
        <end position="283"/>
    </location>
</feature>
<feature type="compositionally biased region" description="Low complexity" evidence="4">
    <location>
        <begin position="239"/>
        <end position="265"/>
    </location>
</feature>
<evidence type="ECO:0000256" key="4">
    <source>
        <dbReference type="SAM" id="MobiDB-lite"/>
    </source>
</evidence>
<protein>
    <recommendedName>
        <fullName evidence="7">Protein SPT2 homolog</fullName>
    </recommendedName>
</protein>
<feature type="compositionally biased region" description="Basic and acidic residues" evidence="4">
    <location>
        <begin position="130"/>
        <end position="145"/>
    </location>
</feature>
<dbReference type="PANTHER" id="PTHR22691:SF8">
    <property type="entry name" value="PROTEIN SPT2 HOMOLOG"/>
    <property type="match status" value="1"/>
</dbReference>
<name>A0ABP0WHC4_9BRYO</name>